<feature type="domain" description="Zinc knuckle CX2CX4HX4C" evidence="3">
    <location>
        <begin position="217"/>
        <end position="262"/>
    </location>
</feature>
<keyword evidence="4" id="KW-1185">Reference proteome</keyword>
<dbReference type="RefSeq" id="XP_018460692.2">
    <property type="nucleotide sequence ID" value="XM_018605190.2"/>
</dbReference>
<dbReference type="KEGG" id="rsz:108831668"/>
<sequence length="495" mass="55824">MASSKGLTQFWVITFKTTPSLLEFSPQTVQLQIFTGTGRNNSREDMADLLQKAIQSMSLEEEEPLTLPDSPRFRIYEENERSLMGRLLNPDCQTMAKMIDFMPTAWRVFGRVRGIALSRDRFQFVFQREEDLETVLKDRPWSYNYWTMILERWTANPPADYLQTMKIWIRMRNIPANFFTVETMFKLAGEVGLAEKVEYDPKVSHTKDYVRALVLFDANNPAKAARKLSVEGGTVTITYEYEKLHKCCYHCLRLTHENVKCTLRKKSTVVRQKTVDPPRADLREPLIADQRSDPQRFPVLFPELSGEERNMAMLYISHADPTERMARIERVRQGIAEDKAASAANIQRITKELDKGKGPMLSYTALLEAQQGGSSRQALALLPPEGEKSDDDTGSIHSVSSAPLALSGFQLGPSTKGRVIGNNGSNKTSRKRPQAWKRRATGKELKLTSTPSPPGHTEPSVSSKRKSGAPLSSENKNMKLSDPSVASVLKPLQPQ</sequence>
<dbReference type="AlphaFoldDB" id="A0A6J0LL04"/>
<dbReference type="OrthoDB" id="1083658at2759"/>
<dbReference type="GeneID" id="108831668"/>
<proteinExistence type="predicted"/>
<evidence type="ECO:0000313" key="4">
    <source>
        <dbReference type="Proteomes" id="UP000504610"/>
    </source>
</evidence>
<feature type="region of interest" description="Disordered" evidence="1">
    <location>
        <begin position="407"/>
        <end position="495"/>
    </location>
</feature>
<dbReference type="PANTHER" id="PTHR31286">
    <property type="entry name" value="GLYCINE-RICH CELL WALL STRUCTURAL PROTEIN 1.8-LIKE"/>
    <property type="match status" value="1"/>
</dbReference>
<evidence type="ECO:0000259" key="3">
    <source>
        <dbReference type="Pfam" id="PF14392"/>
    </source>
</evidence>
<name>A0A6J0LL04_RAPSA</name>
<dbReference type="Pfam" id="PF14392">
    <property type="entry name" value="zf-CCHC_4"/>
    <property type="match status" value="1"/>
</dbReference>
<protein>
    <submittedName>
        <fullName evidence="5">Uncharacterized protein LOC108831668</fullName>
    </submittedName>
</protein>
<evidence type="ECO:0000256" key="1">
    <source>
        <dbReference type="SAM" id="MobiDB-lite"/>
    </source>
</evidence>
<evidence type="ECO:0000259" key="2">
    <source>
        <dbReference type="Pfam" id="PF14111"/>
    </source>
</evidence>
<dbReference type="InterPro" id="IPR025558">
    <property type="entry name" value="DUF4283"/>
</dbReference>
<accession>A0A6J0LL04</accession>
<reference evidence="5" key="2">
    <citation type="submission" date="2025-08" db="UniProtKB">
        <authorList>
            <consortium name="RefSeq"/>
        </authorList>
    </citation>
    <scope>IDENTIFICATION</scope>
    <source>
        <tissue evidence="5">Leaf</tissue>
    </source>
</reference>
<gene>
    <name evidence="5" type="primary">LOC108831668</name>
</gene>
<dbReference type="InterPro" id="IPR040256">
    <property type="entry name" value="At4g02000-like"/>
</dbReference>
<reference evidence="4" key="1">
    <citation type="journal article" date="2019" name="Database">
        <title>The radish genome database (RadishGD): an integrated information resource for radish genomics.</title>
        <authorList>
            <person name="Yu H.J."/>
            <person name="Baek S."/>
            <person name="Lee Y.J."/>
            <person name="Cho A."/>
            <person name="Mun J.H."/>
        </authorList>
    </citation>
    <scope>NUCLEOTIDE SEQUENCE [LARGE SCALE GENOMIC DNA]</scope>
    <source>
        <strain evidence="4">cv. WK10039</strain>
    </source>
</reference>
<dbReference type="InterPro" id="IPR025836">
    <property type="entry name" value="Zn_knuckle_CX2CX4HX4C"/>
</dbReference>
<organism evidence="4 5">
    <name type="scientific">Raphanus sativus</name>
    <name type="common">Radish</name>
    <name type="synonym">Raphanus raphanistrum var. sativus</name>
    <dbReference type="NCBI Taxonomy" id="3726"/>
    <lineage>
        <taxon>Eukaryota</taxon>
        <taxon>Viridiplantae</taxon>
        <taxon>Streptophyta</taxon>
        <taxon>Embryophyta</taxon>
        <taxon>Tracheophyta</taxon>
        <taxon>Spermatophyta</taxon>
        <taxon>Magnoliopsida</taxon>
        <taxon>eudicotyledons</taxon>
        <taxon>Gunneridae</taxon>
        <taxon>Pentapetalae</taxon>
        <taxon>rosids</taxon>
        <taxon>malvids</taxon>
        <taxon>Brassicales</taxon>
        <taxon>Brassicaceae</taxon>
        <taxon>Brassiceae</taxon>
        <taxon>Raphanus</taxon>
    </lineage>
</organism>
<dbReference type="Proteomes" id="UP000504610">
    <property type="component" value="Chromosome 8"/>
</dbReference>
<feature type="compositionally biased region" description="Basic residues" evidence="1">
    <location>
        <begin position="428"/>
        <end position="440"/>
    </location>
</feature>
<feature type="domain" description="DUF4283" evidence="2">
    <location>
        <begin position="77"/>
        <end position="156"/>
    </location>
</feature>
<dbReference type="Pfam" id="PF14111">
    <property type="entry name" value="DUF4283"/>
    <property type="match status" value="1"/>
</dbReference>
<dbReference type="PANTHER" id="PTHR31286:SF178">
    <property type="entry name" value="DUF4283 DOMAIN-CONTAINING PROTEIN"/>
    <property type="match status" value="1"/>
</dbReference>
<evidence type="ECO:0000313" key="5">
    <source>
        <dbReference type="RefSeq" id="XP_018460692.2"/>
    </source>
</evidence>